<feature type="signal peptide" evidence="1">
    <location>
        <begin position="1"/>
        <end position="16"/>
    </location>
</feature>
<accession>A0A0K0CUK2</accession>
<keyword evidence="2" id="KW-1185">Reference proteome</keyword>
<organism evidence="2 3">
    <name type="scientific">Angiostrongylus cantonensis</name>
    <name type="common">Rat lungworm</name>
    <dbReference type="NCBI Taxonomy" id="6313"/>
    <lineage>
        <taxon>Eukaryota</taxon>
        <taxon>Metazoa</taxon>
        <taxon>Ecdysozoa</taxon>
        <taxon>Nematoda</taxon>
        <taxon>Chromadorea</taxon>
        <taxon>Rhabditida</taxon>
        <taxon>Rhabditina</taxon>
        <taxon>Rhabditomorpha</taxon>
        <taxon>Strongyloidea</taxon>
        <taxon>Metastrongylidae</taxon>
        <taxon>Angiostrongylus</taxon>
    </lineage>
</organism>
<dbReference type="AlphaFoldDB" id="A0A0K0CUK2"/>
<protein>
    <submittedName>
        <fullName evidence="3">Neur_chan_LBD domain-containing protein</fullName>
    </submittedName>
</protein>
<sequence>MVSLLFWQCSVLGVLARYDSPIVDVYLTVNAAGLFGEVLRTSITMEQTWTDQRLSFQGVSEVPIFECPLQLTSFSSRGCDEITYTIERIDIDRVARISNATVIEEFFDSHLNQTLNMATVVLYLEKPHQFHRGSM</sequence>
<keyword evidence="1" id="KW-0732">Signal</keyword>
<reference evidence="3" key="2">
    <citation type="submission" date="2017-02" db="UniProtKB">
        <authorList>
            <consortium name="WormBaseParasite"/>
        </authorList>
    </citation>
    <scope>IDENTIFICATION</scope>
</reference>
<evidence type="ECO:0000313" key="2">
    <source>
        <dbReference type="Proteomes" id="UP000035642"/>
    </source>
</evidence>
<evidence type="ECO:0000256" key="1">
    <source>
        <dbReference type="SAM" id="SignalP"/>
    </source>
</evidence>
<evidence type="ECO:0000313" key="3">
    <source>
        <dbReference type="WBParaSite" id="ACAC_0000090801-mRNA-1"/>
    </source>
</evidence>
<proteinExistence type="predicted"/>
<dbReference type="WBParaSite" id="ACAC_0000090801-mRNA-1">
    <property type="protein sequence ID" value="ACAC_0000090801-mRNA-1"/>
    <property type="gene ID" value="ACAC_0000090801"/>
</dbReference>
<name>A0A0K0CUK2_ANGCA</name>
<feature type="chain" id="PRO_5005326218" evidence="1">
    <location>
        <begin position="17"/>
        <end position="135"/>
    </location>
</feature>
<reference evidence="2" key="1">
    <citation type="submission" date="2012-09" db="EMBL/GenBank/DDBJ databases">
        <authorList>
            <person name="Martin A.A."/>
        </authorList>
    </citation>
    <scope>NUCLEOTIDE SEQUENCE</scope>
</reference>
<dbReference type="Proteomes" id="UP000035642">
    <property type="component" value="Unassembled WGS sequence"/>
</dbReference>